<dbReference type="InterPro" id="IPR040632">
    <property type="entry name" value="Sulfotransfer_4"/>
</dbReference>
<dbReference type="OrthoDB" id="408152at2759"/>
<evidence type="ECO:0000313" key="2">
    <source>
        <dbReference type="Proteomes" id="UP000660729"/>
    </source>
</evidence>
<dbReference type="Pfam" id="PF17784">
    <property type="entry name" value="Sulfotransfer_4"/>
    <property type="match status" value="1"/>
</dbReference>
<name>A0A8H6RQM4_9PEZI</name>
<evidence type="ECO:0000313" key="1">
    <source>
        <dbReference type="EMBL" id="KAF7194466.1"/>
    </source>
</evidence>
<sequence>MAVQQPPRRPVVGSLAGMAMAKNIGRRQCSRIVPMKVLCFGLSRTGTSSLRQALLDLGYNDVYHFASCLNENPKDAEMWLEAIDGKCGKGKPFTRRDWDQLLGHCMAVTDTPVVWFHRELLEAYPEAKVILTLRDSPEQWWQSQMNTLIKYMSSMTFPAPGIWTSLVGIFGPPKRTIDKLSAEISLNYAMYQDLLRDSQTGTRDAQKFYVDHAEDVKTLVPKERLLVMNVKDGWKPLCAFLEKDVPPWDFPRANSGEEFLENAADITHGDMAPQVFGPHPTPAIFARKWMSKLEPPFKEQDSYDSSEVTIFCNRTLDLVLAFNADAAALGMTSEIMPPEHAANLPGPMKNPFEVAQQRIIGANTIMINWIRLRDGEIIGGERWQDMDSAYRTKVNAILLKVDEAVDAGLWKLELDQGFVQQMMMHAPSVQNVNNMGVSIAARQYAIANDLAKSKSNCKTKSGEARKGVPKWF</sequence>
<accession>A0A8H6RQM4</accession>
<protein>
    <recommendedName>
        <fullName evidence="3">Sulfotransferase domain-containing protein</fullName>
    </recommendedName>
</protein>
<comment type="caution">
    <text evidence="1">The sequence shown here is derived from an EMBL/GenBank/DDBJ whole genome shotgun (WGS) entry which is preliminary data.</text>
</comment>
<dbReference type="Gene3D" id="3.40.50.300">
    <property type="entry name" value="P-loop containing nucleotide triphosphate hydrolases"/>
    <property type="match status" value="1"/>
</dbReference>
<dbReference type="InterPro" id="IPR027417">
    <property type="entry name" value="P-loop_NTPase"/>
</dbReference>
<reference evidence="1" key="1">
    <citation type="submission" date="2020-04" db="EMBL/GenBank/DDBJ databases">
        <title>Draft genome resource of the tomato pathogen Pseudocercospora fuligena.</title>
        <authorList>
            <person name="Zaccaron A."/>
        </authorList>
    </citation>
    <scope>NUCLEOTIDE SEQUENCE</scope>
    <source>
        <strain evidence="1">PF001</strain>
    </source>
</reference>
<dbReference type="AlphaFoldDB" id="A0A8H6RQM4"/>
<dbReference type="Proteomes" id="UP000660729">
    <property type="component" value="Unassembled WGS sequence"/>
</dbReference>
<dbReference type="EMBL" id="JABCIY010000061">
    <property type="protein sequence ID" value="KAF7194466.1"/>
    <property type="molecule type" value="Genomic_DNA"/>
</dbReference>
<proteinExistence type="predicted"/>
<gene>
    <name evidence="1" type="ORF">HII31_04271</name>
</gene>
<dbReference type="SUPFAM" id="SSF52540">
    <property type="entry name" value="P-loop containing nucleoside triphosphate hydrolases"/>
    <property type="match status" value="1"/>
</dbReference>
<dbReference type="PANTHER" id="PTHR36978:SF4">
    <property type="entry name" value="P-LOOP CONTAINING NUCLEOSIDE TRIPHOSPHATE HYDROLASE PROTEIN"/>
    <property type="match status" value="1"/>
</dbReference>
<evidence type="ECO:0008006" key="3">
    <source>
        <dbReference type="Google" id="ProtNLM"/>
    </source>
</evidence>
<organism evidence="1 2">
    <name type="scientific">Pseudocercospora fuligena</name>
    <dbReference type="NCBI Taxonomy" id="685502"/>
    <lineage>
        <taxon>Eukaryota</taxon>
        <taxon>Fungi</taxon>
        <taxon>Dikarya</taxon>
        <taxon>Ascomycota</taxon>
        <taxon>Pezizomycotina</taxon>
        <taxon>Dothideomycetes</taxon>
        <taxon>Dothideomycetidae</taxon>
        <taxon>Mycosphaerellales</taxon>
        <taxon>Mycosphaerellaceae</taxon>
        <taxon>Pseudocercospora</taxon>
    </lineage>
</organism>
<dbReference type="PANTHER" id="PTHR36978">
    <property type="entry name" value="P-LOOP CONTAINING NUCLEOTIDE TRIPHOSPHATE HYDROLASE"/>
    <property type="match status" value="1"/>
</dbReference>
<keyword evidence="2" id="KW-1185">Reference proteome</keyword>